<sequence length="119" mass="13656">MGFFSPLVCCWMEVRSVGMWLLLWFSVTSSFELWQSNPKVFMSTASDVMVCVACRSQANARTFPLCWPHSSCTTVYVMFFPFNFYDLWHAYLFQFLFSSSIDAGSFSKIFVGLLESASL</sequence>
<reference evidence="1" key="1">
    <citation type="journal article" date="2013" name="J. Plant Res.">
        <title>Effect of fungi and light on seed germination of three Opuntia species from semiarid lands of central Mexico.</title>
        <authorList>
            <person name="Delgado-Sanchez P."/>
            <person name="Jimenez-Bremont J.F."/>
            <person name="Guerrero-Gonzalez Mde L."/>
            <person name="Flores J."/>
        </authorList>
    </citation>
    <scope>NUCLEOTIDE SEQUENCE</scope>
    <source>
        <tissue evidence="1">Cladode</tissue>
    </source>
</reference>
<proteinExistence type="predicted"/>
<organism evidence="1">
    <name type="scientific">Opuntia streptacantha</name>
    <name type="common">Prickly pear cactus</name>
    <name type="synonym">Opuntia cardona</name>
    <dbReference type="NCBI Taxonomy" id="393608"/>
    <lineage>
        <taxon>Eukaryota</taxon>
        <taxon>Viridiplantae</taxon>
        <taxon>Streptophyta</taxon>
        <taxon>Embryophyta</taxon>
        <taxon>Tracheophyta</taxon>
        <taxon>Spermatophyta</taxon>
        <taxon>Magnoliopsida</taxon>
        <taxon>eudicotyledons</taxon>
        <taxon>Gunneridae</taxon>
        <taxon>Pentapetalae</taxon>
        <taxon>Caryophyllales</taxon>
        <taxon>Cactineae</taxon>
        <taxon>Cactaceae</taxon>
        <taxon>Opuntioideae</taxon>
        <taxon>Opuntia</taxon>
    </lineage>
</organism>
<protein>
    <submittedName>
        <fullName evidence="1">Uncharacterized protein</fullName>
    </submittedName>
</protein>
<reference evidence="1" key="2">
    <citation type="submission" date="2020-07" db="EMBL/GenBank/DDBJ databases">
        <authorList>
            <person name="Vera ALvarez R."/>
            <person name="Arias-Moreno D.M."/>
            <person name="Jimenez-Jacinto V."/>
            <person name="Jimenez-Bremont J.F."/>
            <person name="Swaminathan K."/>
            <person name="Moose S.P."/>
            <person name="Guerrero-Gonzalez M.L."/>
            <person name="Marino-Ramirez L."/>
            <person name="Landsman D."/>
            <person name="Rodriguez-Kessler M."/>
            <person name="Delgado-Sanchez P."/>
        </authorList>
    </citation>
    <scope>NUCLEOTIDE SEQUENCE</scope>
    <source>
        <tissue evidence="1">Cladode</tissue>
    </source>
</reference>
<name>A0A7C9EBE9_OPUST</name>
<dbReference type="AlphaFoldDB" id="A0A7C9EBE9"/>
<accession>A0A7C9EBE9</accession>
<dbReference type="EMBL" id="GISG01211138">
    <property type="protein sequence ID" value="MBA4661186.1"/>
    <property type="molecule type" value="Transcribed_RNA"/>
</dbReference>
<evidence type="ECO:0000313" key="1">
    <source>
        <dbReference type="EMBL" id="MBA4661186.1"/>
    </source>
</evidence>